<feature type="region of interest" description="Disordered" evidence="1">
    <location>
        <begin position="49"/>
        <end position="86"/>
    </location>
</feature>
<evidence type="ECO:0000256" key="1">
    <source>
        <dbReference type="SAM" id="MobiDB-lite"/>
    </source>
</evidence>
<gene>
    <name evidence="2" type="ORF">D9C73_004724</name>
</gene>
<protein>
    <submittedName>
        <fullName evidence="2">Uncharacterized protein</fullName>
    </submittedName>
</protein>
<sequence length="131" mass="15243">MADSQRTSEPINSVHQDEIWKARVNAEKRSARDWPKKWGILTEAYEEYERESKKLNEEARRKLPQDPAAQPPTPVEEHIDVTPFPPFPKTSQGMIGWLVGHSALQQENFRMQRHGRRSLTKNLGWPRDACI</sequence>
<proteinExistence type="predicted"/>
<dbReference type="AlphaFoldDB" id="A0A4U5UBE8"/>
<evidence type="ECO:0000313" key="2">
    <source>
        <dbReference type="EMBL" id="TKS71824.1"/>
    </source>
</evidence>
<evidence type="ECO:0000313" key="3">
    <source>
        <dbReference type="Proteomes" id="UP000298787"/>
    </source>
</evidence>
<reference evidence="2 3" key="1">
    <citation type="submission" date="2019-01" db="EMBL/GenBank/DDBJ databases">
        <title>Genome Assembly of Collichthys lucidus.</title>
        <authorList>
            <person name="Cai M."/>
            <person name="Xiao S."/>
        </authorList>
    </citation>
    <scope>NUCLEOTIDE SEQUENCE [LARGE SCALE GENOMIC DNA]</scope>
    <source>
        <strain evidence="2">JT15FE1705JMU</strain>
        <tissue evidence="2">Muscle</tissue>
    </source>
</reference>
<keyword evidence="3" id="KW-1185">Reference proteome</keyword>
<dbReference type="PANTHER" id="PTHR31909">
    <property type="entry name" value="CHROMOSOME 20 ORF85 FAMILY MEMBER"/>
    <property type="match status" value="1"/>
</dbReference>
<organism evidence="2 3">
    <name type="scientific">Collichthys lucidus</name>
    <name type="common">Big head croaker</name>
    <name type="synonym">Sciaena lucida</name>
    <dbReference type="NCBI Taxonomy" id="240159"/>
    <lineage>
        <taxon>Eukaryota</taxon>
        <taxon>Metazoa</taxon>
        <taxon>Chordata</taxon>
        <taxon>Craniata</taxon>
        <taxon>Vertebrata</taxon>
        <taxon>Euteleostomi</taxon>
        <taxon>Actinopterygii</taxon>
        <taxon>Neopterygii</taxon>
        <taxon>Teleostei</taxon>
        <taxon>Neoteleostei</taxon>
        <taxon>Acanthomorphata</taxon>
        <taxon>Eupercaria</taxon>
        <taxon>Sciaenidae</taxon>
        <taxon>Collichthys</taxon>
    </lineage>
</organism>
<dbReference type="InterPro" id="IPR020339">
    <property type="entry name" value="C20orf85-like"/>
</dbReference>
<accession>A0A4U5UBE8</accession>
<dbReference type="EMBL" id="CM014082">
    <property type="protein sequence ID" value="TKS71824.1"/>
    <property type="molecule type" value="Genomic_DNA"/>
</dbReference>
<dbReference type="STRING" id="240159.A0A4U5UBE8"/>
<feature type="compositionally biased region" description="Basic and acidic residues" evidence="1">
    <location>
        <begin position="50"/>
        <end position="64"/>
    </location>
</feature>
<name>A0A4U5UBE8_COLLU</name>
<dbReference type="PANTHER" id="PTHR31909:SF3">
    <property type="entry name" value="SIMILAR TO PROTEIN C20ORF85 HOMOLOG"/>
    <property type="match status" value="1"/>
</dbReference>
<dbReference type="Pfam" id="PF14945">
    <property type="entry name" value="LLC1"/>
    <property type="match status" value="1"/>
</dbReference>
<dbReference type="OrthoDB" id="10031946at2759"/>
<dbReference type="Proteomes" id="UP000298787">
    <property type="component" value="Chromosome 5"/>
</dbReference>